<dbReference type="EMBL" id="QRTC01000042">
    <property type="protein sequence ID" value="RGQ38163.1"/>
    <property type="molecule type" value="Genomic_DNA"/>
</dbReference>
<dbReference type="Proteomes" id="UP000284751">
    <property type="component" value="Unassembled WGS sequence"/>
</dbReference>
<evidence type="ECO:0000259" key="2">
    <source>
        <dbReference type="PROSITE" id="PS50151"/>
    </source>
</evidence>
<dbReference type="AlphaFoldDB" id="A0A412AW23"/>
<organism evidence="3 4">
    <name type="scientific">[Clostridium] leptum</name>
    <dbReference type="NCBI Taxonomy" id="1535"/>
    <lineage>
        <taxon>Bacteria</taxon>
        <taxon>Bacillati</taxon>
        <taxon>Bacillota</taxon>
        <taxon>Clostridia</taxon>
        <taxon>Eubacteriales</taxon>
        <taxon>Oscillospiraceae</taxon>
        <taxon>Oscillospiraceae incertae sedis</taxon>
    </lineage>
</organism>
<dbReference type="Gene3D" id="4.10.860.10">
    <property type="entry name" value="UVR domain"/>
    <property type="match status" value="1"/>
</dbReference>
<sequence length="157" mass="18303">MKCENCGKNEANFVYRSSINGRTEEHHLCRACAEKLGYTQRFFEQRPSIMDSFFGSMPSLMGRMLDSPFDDFFDDMPAIGSAPVQEIREEKKDDLMSGEEQSRFSYLRQMNALKQAQKKAIHKEDFERAAQLRDEIYELEEAHKEAEASKKDDKNRN</sequence>
<reference evidence="3 4" key="1">
    <citation type="submission" date="2018-08" db="EMBL/GenBank/DDBJ databases">
        <title>A genome reference for cultivated species of the human gut microbiota.</title>
        <authorList>
            <person name="Zou Y."/>
            <person name="Xue W."/>
            <person name="Luo G."/>
        </authorList>
    </citation>
    <scope>NUCLEOTIDE SEQUENCE [LARGE SCALE GENOMIC DNA]</scope>
    <source>
        <strain evidence="3 4">AF28-26</strain>
    </source>
</reference>
<dbReference type="GO" id="GO:0050897">
    <property type="term" value="F:cobalt ion binding"/>
    <property type="evidence" value="ECO:0007669"/>
    <property type="project" value="TreeGrafter"/>
</dbReference>
<dbReference type="SUPFAM" id="SSF46600">
    <property type="entry name" value="C-terminal UvrC-binding domain of UvrB"/>
    <property type="match status" value="1"/>
</dbReference>
<feature type="coiled-coil region" evidence="1">
    <location>
        <begin position="129"/>
        <end position="156"/>
    </location>
</feature>
<dbReference type="InterPro" id="IPR001943">
    <property type="entry name" value="UVR_dom"/>
</dbReference>
<dbReference type="GO" id="GO:0005507">
    <property type="term" value="F:copper ion binding"/>
    <property type="evidence" value="ECO:0007669"/>
    <property type="project" value="TreeGrafter"/>
</dbReference>
<evidence type="ECO:0000313" key="3">
    <source>
        <dbReference type="EMBL" id="RGQ38163.1"/>
    </source>
</evidence>
<dbReference type="PROSITE" id="PS50151">
    <property type="entry name" value="UVR"/>
    <property type="match status" value="1"/>
</dbReference>
<evidence type="ECO:0000256" key="1">
    <source>
        <dbReference type="SAM" id="Coils"/>
    </source>
</evidence>
<proteinExistence type="predicted"/>
<dbReference type="GO" id="GO:1990169">
    <property type="term" value="P:stress response to copper ion"/>
    <property type="evidence" value="ECO:0007669"/>
    <property type="project" value="TreeGrafter"/>
</dbReference>
<dbReference type="PANTHER" id="PTHR38430">
    <property type="entry name" value="PROTEIN-ARGININE KINASE ACTIVATOR PROTEIN"/>
    <property type="match status" value="1"/>
</dbReference>
<keyword evidence="1" id="KW-0175">Coiled coil</keyword>
<comment type="caution">
    <text evidence="3">The sequence shown here is derived from an EMBL/GenBank/DDBJ whole genome shotgun (WGS) entry which is preliminary data.</text>
</comment>
<protein>
    <recommendedName>
        <fullName evidence="2">UVR domain-containing protein</fullName>
    </recommendedName>
</protein>
<dbReference type="GO" id="GO:1990170">
    <property type="term" value="P:stress response to cadmium ion"/>
    <property type="evidence" value="ECO:0007669"/>
    <property type="project" value="TreeGrafter"/>
</dbReference>
<dbReference type="GO" id="GO:0008270">
    <property type="term" value="F:zinc ion binding"/>
    <property type="evidence" value="ECO:0007669"/>
    <property type="project" value="TreeGrafter"/>
</dbReference>
<feature type="domain" description="UVR" evidence="2">
    <location>
        <begin position="107"/>
        <end position="142"/>
    </location>
</feature>
<evidence type="ECO:0000313" key="4">
    <source>
        <dbReference type="Proteomes" id="UP000284751"/>
    </source>
</evidence>
<dbReference type="PIRSF" id="PIRSF015034">
    <property type="entry name" value="YacH"/>
    <property type="match status" value="1"/>
</dbReference>
<dbReference type="Pfam" id="PF02151">
    <property type="entry name" value="UVR"/>
    <property type="match status" value="1"/>
</dbReference>
<name>A0A412AW23_9FIRM</name>
<dbReference type="GO" id="GO:0046870">
    <property type="term" value="F:cadmium ion binding"/>
    <property type="evidence" value="ECO:0007669"/>
    <property type="project" value="TreeGrafter"/>
</dbReference>
<dbReference type="InterPro" id="IPR025542">
    <property type="entry name" value="YacH"/>
</dbReference>
<dbReference type="InterPro" id="IPR036876">
    <property type="entry name" value="UVR_dom_sf"/>
</dbReference>
<gene>
    <name evidence="3" type="ORF">DWY99_10135</name>
</gene>
<accession>A0A412AW23</accession>
<dbReference type="PANTHER" id="PTHR38430:SF1">
    <property type="entry name" value="PROTEIN-ARGININE KINASE ACTIVATOR PROTEIN"/>
    <property type="match status" value="1"/>
</dbReference>